<dbReference type="Gene3D" id="3.40.50.720">
    <property type="entry name" value="NAD(P)-binding Rossmann-like Domain"/>
    <property type="match status" value="1"/>
</dbReference>
<proteinExistence type="predicted"/>
<evidence type="ECO:0000259" key="1">
    <source>
        <dbReference type="Pfam" id="PF01370"/>
    </source>
</evidence>
<protein>
    <submittedName>
        <fullName evidence="2">NAD-dependent dehydratase</fullName>
    </submittedName>
</protein>
<dbReference type="SUPFAM" id="SSF51735">
    <property type="entry name" value="NAD(P)-binding Rossmann-fold domains"/>
    <property type="match status" value="1"/>
</dbReference>
<accession>A0A0A6DBZ9</accession>
<dbReference type="Pfam" id="PF01370">
    <property type="entry name" value="Epimerase"/>
    <property type="match status" value="1"/>
</dbReference>
<reference evidence="2 3" key="1">
    <citation type="submission" date="2014-10" db="EMBL/GenBank/DDBJ databases">
        <title>Draft genome sequence of Pseudomonas chlororaphis EA105.</title>
        <authorList>
            <person name="McCully L.M."/>
            <person name="Bitzer A.S."/>
            <person name="Spence C."/>
            <person name="Bais H."/>
            <person name="Silby M.W."/>
        </authorList>
    </citation>
    <scope>NUCLEOTIDE SEQUENCE [LARGE SCALE GENOMIC DNA]</scope>
    <source>
        <strain evidence="2 3">EA105</strain>
    </source>
</reference>
<dbReference type="PANTHER" id="PTHR43245:SF58">
    <property type="entry name" value="BLL5923 PROTEIN"/>
    <property type="match status" value="1"/>
</dbReference>
<feature type="domain" description="NAD-dependent epimerase/dehydratase" evidence="1">
    <location>
        <begin position="6"/>
        <end position="228"/>
    </location>
</feature>
<comment type="caution">
    <text evidence="2">The sequence shown here is derived from an EMBL/GenBank/DDBJ whole genome shotgun (WGS) entry which is preliminary data.</text>
</comment>
<dbReference type="EMBL" id="JSFK01000016">
    <property type="protein sequence ID" value="KHA72104.1"/>
    <property type="molecule type" value="Genomic_DNA"/>
</dbReference>
<dbReference type="AlphaFoldDB" id="A0A0A6DBZ9"/>
<organism evidence="2 3">
    <name type="scientific">Pseudomonas chlororaphis</name>
    <dbReference type="NCBI Taxonomy" id="587753"/>
    <lineage>
        <taxon>Bacteria</taxon>
        <taxon>Pseudomonadati</taxon>
        <taxon>Pseudomonadota</taxon>
        <taxon>Gammaproteobacteria</taxon>
        <taxon>Pseudomonadales</taxon>
        <taxon>Pseudomonadaceae</taxon>
        <taxon>Pseudomonas</taxon>
    </lineage>
</organism>
<sequence>MNPKKILITGGSGFVGAAVIKRLALESGCSLIAPVRNMSIKFAAGVHTVHFANLDSVSDWSDSLKGVEVVIHAAARVHVMTEVSADPLATFREINVEGTLNLARQAVAAGVRRFIFISSVKVNGEGLPDDQAYFADDAPSPVDPYAISKLEAERALQSLAVVTGLEIVIIRPVLVYGPGVKANFLSMMHWLHRGIPLPFGAVHNSRSFVAIENLVDLIVTCVEHPAATNQIFLASDGEDVSTTQLLRKLANALGKPVLLVPIPVCFMRGVAALLGQQPLSQRFFGSLRVDISKNRQLLGWVPPVTLDEALGRTAQHFMDYQKS</sequence>
<dbReference type="OrthoDB" id="9801056at2"/>
<name>A0A0A6DBZ9_9PSED</name>
<dbReference type="PANTHER" id="PTHR43245">
    <property type="entry name" value="BIFUNCTIONAL POLYMYXIN RESISTANCE PROTEIN ARNA"/>
    <property type="match status" value="1"/>
</dbReference>
<evidence type="ECO:0000313" key="2">
    <source>
        <dbReference type="EMBL" id="KHA72104.1"/>
    </source>
</evidence>
<dbReference type="Proteomes" id="UP000030564">
    <property type="component" value="Unassembled WGS sequence"/>
</dbReference>
<dbReference type="InterPro" id="IPR001509">
    <property type="entry name" value="Epimerase_deHydtase"/>
</dbReference>
<dbReference type="InterPro" id="IPR036291">
    <property type="entry name" value="NAD(P)-bd_dom_sf"/>
</dbReference>
<evidence type="ECO:0000313" key="3">
    <source>
        <dbReference type="Proteomes" id="UP000030564"/>
    </source>
</evidence>
<gene>
    <name evidence="2" type="ORF">NZ35_17120</name>
</gene>
<dbReference type="CDD" id="cd05232">
    <property type="entry name" value="UDP_G4E_4_SDR_e"/>
    <property type="match status" value="1"/>
</dbReference>
<dbReference type="InterPro" id="IPR050177">
    <property type="entry name" value="Lipid_A_modif_metabolic_enz"/>
</dbReference>
<dbReference type="PATRIC" id="fig|587753.9.peg.1535"/>